<dbReference type="Proteomes" id="UP000219167">
    <property type="component" value="Unassembled WGS sequence"/>
</dbReference>
<feature type="region of interest" description="Disordered" evidence="4">
    <location>
        <begin position="218"/>
        <end position="240"/>
    </location>
</feature>
<dbReference type="CDD" id="cd07377">
    <property type="entry name" value="WHTH_GntR"/>
    <property type="match status" value="1"/>
</dbReference>
<dbReference type="Gene3D" id="1.10.10.10">
    <property type="entry name" value="Winged helix-like DNA-binding domain superfamily/Winged helix DNA-binding domain"/>
    <property type="match status" value="1"/>
</dbReference>
<dbReference type="AlphaFoldDB" id="A0A285U1S9"/>
<dbReference type="PRINTS" id="PR00035">
    <property type="entry name" value="HTHGNTR"/>
</dbReference>
<dbReference type="RefSeq" id="WP_176526637.1">
    <property type="nucleotide sequence ID" value="NZ_OBQD01000002.1"/>
</dbReference>
<evidence type="ECO:0000256" key="4">
    <source>
        <dbReference type="SAM" id="MobiDB-lite"/>
    </source>
</evidence>
<dbReference type="InterPro" id="IPR011711">
    <property type="entry name" value="GntR_C"/>
</dbReference>
<keyword evidence="1" id="KW-0805">Transcription regulation</keyword>
<dbReference type="EMBL" id="OBQD01000002">
    <property type="protein sequence ID" value="SOC35762.1"/>
    <property type="molecule type" value="Genomic_DNA"/>
</dbReference>
<dbReference type="PANTHER" id="PTHR43537:SF50">
    <property type="entry name" value="TRANSCRIPTIONAL REGULATORY PROTEIN"/>
    <property type="match status" value="1"/>
</dbReference>
<dbReference type="InterPro" id="IPR036390">
    <property type="entry name" value="WH_DNA-bd_sf"/>
</dbReference>
<feature type="domain" description="HTH gntR-type" evidence="5">
    <location>
        <begin position="7"/>
        <end position="74"/>
    </location>
</feature>
<dbReference type="SMART" id="SM00895">
    <property type="entry name" value="FCD"/>
    <property type="match status" value="1"/>
</dbReference>
<dbReference type="Gene3D" id="1.20.120.530">
    <property type="entry name" value="GntR ligand-binding domain-like"/>
    <property type="match status" value="1"/>
</dbReference>
<dbReference type="GO" id="GO:0003677">
    <property type="term" value="F:DNA binding"/>
    <property type="evidence" value="ECO:0007669"/>
    <property type="project" value="UniProtKB-KW"/>
</dbReference>
<dbReference type="InterPro" id="IPR036388">
    <property type="entry name" value="WH-like_DNA-bd_sf"/>
</dbReference>
<dbReference type="GO" id="GO:0003700">
    <property type="term" value="F:DNA-binding transcription factor activity"/>
    <property type="evidence" value="ECO:0007669"/>
    <property type="project" value="InterPro"/>
</dbReference>
<dbReference type="InterPro" id="IPR000524">
    <property type="entry name" value="Tscrpt_reg_HTH_GntR"/>
</dbReference>
<evidence type="ECO:0000313" key="6">
    <source>
        <dbReference type="EMBL" id="SOC35762.1"/>
    </source>
</evidence>
<dbReference type="InterPro" id="IPR008920">
    <property type="entry name" value="TF_FadR/GntR_C"/>
</dbReference>
<dbReference type="Pfam" id="PF00392">
    <property type="entry name" value="GntR"/>
    <property type="match status" value="1"/>
</dbReference>
<evidence type="ECO:0000256" key="1">
    <source>
        <dbReference type="ARBA" id="ARBA00023015"/>
    </source>
</evidence>
<evidence type="ECO:0000259" key="5">
    <source>
        <dbReference type="PROSITE" id="PS50949"/>
    </source>
</evidence>
<accession>A0A285U1S9</accession>
<evidence type="ECO:0000256" key="3">
    <source>
        <dbReference type="ARBA" id="ARBA00023163"/>
    </source>
</evidence>
<gene>
    <name evidence="6" type="ORF">SAMN05892877_10298</name>
</gene>
<dbReference type="SMART" id="SM00345">
    <property type="entry name" value="HTH_GNTR"/>
    <property type="match status" value="1"/>
</dbReference>
<protein>
    <submittedName>
        <fullName evidence="6">DNA-binding GntR family transcriptional regulator</fullName>
    </submittedName>
</protein>
<evidence type="ECO:0000256" key="2">
    <source>
        <dbReference type="ARBA" id="ARBA00023125"/>
    </source>
</evidence>
<keyword evidence="2 6" id="KW-0238">DNA-binding</keyword>
<dbReference type="SUPFAM" id="SSF48008">
    <property type="entry name" value="GntR ligand-binding domain-like"/>
    <property type="match status" value="1"/>
</dbReference>
<name>A0A285U1S9_9HYPH</name>
<keyword evidence="3" id="KW-0804">Transcription</keyword>
<reference evidence="6 7" key="1">
    <citation type="submission" date="2017-08" db="EMBL/GenBank/DDBJ databases">
        <authorList>
            <person name="de Groot N.N."/>
        </authorList>
    </citation>
    <scope>NUCLEOTIDE SEQUENCE [LARGE SCALE GENOMIC DNA]</scope>
    <source>
        <strain evidence="6 7">JC85</strain>
    </source>
</reference>
<dbReference type="PROSITE" id="PS50949">
    <property type="entry name" value="HTH_GNTR"/>
    <property type="match status" value="1"/>
</dbReference>
<dbReference type="PANTHER" id="PTHR43537">
    <property type="entry name" value="TRANSCRIPTIONAL REGULATOR, GNTR FAMILY"/>
    <property type="match status" value="1"/>
</dbReference>
<evidence type="ECO:0000313" key="7">
    <source>
        <dbReference type="Proteomes" id="UP000219167"/>
    </source>
</evidence>
<organism evidence="6 7">
    <name type="scientific">Rhizobium subbaraonis</name>
    <dbReference type="NCBI Taxonomy" id="908946"/>
    <lineage>
        <taxon>Bacteria</taxon>
        <taxon>Pseudomonadati</taxon>
        <taxon>Pseudomonadota</taxon>
        <taxon>Alphaproteobacteria</taxon>
        <taxon>Hyphomicrobiales</taxon>
        <taxon>Rhizobiaceae</taxon>
        <taxon>Rhizobium/Agrobacterium group</taxon>
        <taxon>Rhizobium</taxon>
    </lineage>
</organism>
<proteinExistence type="predicted"/>
<dbReference type="Pfam" id="PF07729">
    <property type="entry name" value="FCD"/>
    <property type="match status" value="1"/>
</dbReference>
<sequence length="240" mass="26560">MERRTRGSLTARVTERLRSAILDGELELGDALSEDKLATILGVSRSPVREAFTALEQEGLIDIRPQRGSFVFLPSREDTENLCEFRRMIELEAMRLAMQKKRSETLAAMTAAAEEMREAILAEDNLRSSSADTRFHSVAIENCGNPYLINAYRLVAAKVGALRSHRSTLPTRRQASEEHFTILSMLEANDMNGAMEALGTHILMMAKRYSLEPIAVPGATGRSGKATRNASFDHIGPLPD</sequence>
<keyword evidence="7" id="KW-1185">Reference proteome</keyword>
<dbReference type="SUPFAM" id="SSF46785">
    <property type="entry name" value="Winged helix' DNA-binding domain"/>
    <property type="match status" value="1"/>
</dbReference>